<keyword evidence="8" id="KW-1185">Reference proteome</keyword>
<gene>
    <name evidence="7" type="ORF">BXY39_3777</name>
</gene>
<dbReference type="GO" id="GO:0006086">
    <property type="term" value="P:pyruvate decarboxylation to acetyl-CoA"/>
    <property type="evidence" value="ECO:0007669"/>
    <property type="project" value="TreeGrafter"/>
</dbReference>
<dbReference type="InterPro" id="IPR050642">
    <property type="entry name" value="PDH_E1_Alpha_Subunit"/>
</dbReference>
<evidence type="ECO:0000313" key="8">
    <source>
        <dbReference type="Proteomes" id="UP000271227"/>
    </source>
</evidence>
<accession>A0A3M0C055</accession>
<evidence type="ECO:0000256" key="2">
    <source>
        <dbReference type="ARBA" id="ARBA00023002"/>
    </source>
</evidence>
<dbReference type="PANTHER" id="PTHR11516">
    <property type="entry name" value="PYRUVATE DEHYDROGENASE E1 COMPONENT, ALPHA SUBUNIT BACTERIAL AND ORGANELLAR"/>
    <property type="match status" value="1"/>
</dbReference>
<dbReference type="RefSeq" id="WP_121940410.1">
    <property type="nucleotide sequence ID" value="NZ_REFR01000017.1"/>
</dbReference>
<evidence type="ECO:0000259" key="6">
    <source>
        <dbReference type="Pfam" id="PF00676"/>
    </source>
</evidence>
<dbReference type="InterPro" id="IPR029061">
    <property type="entry name" value="THDP-binding"/>
</dbReference>
<keyword evidence="2" id="KW-0560">Oxidoreductase</keyword>
<dbReference type="Gene3D" id="3.40.50.970">
    <property type="match status" value="1"/>
</dbReference>
<comment type="cofactor">
    <cofactor evidence="1">
        <name>thiamine diphosphate</name>
        <dbReference type="ChEBI" id="CHEBI:58937"/>
    </cofactor>
</comment>
<dbReference type="EMBL" id="REFR01000017">
    <property type="protein sequence ID" value="RMB00589.1"/>
    <property type="molecule type" value="Genomic_DNA"/>
</dbReference>
<feature type="domain" description="Dehydrogenase E1 component" evidence="6">
    <location>
        <begin position="11"/>
        <end position="270"/>
    </location>
</feature>
<comment type="caution">
    <text evidence="7">The sequence shown here is derived from an EMBL/GenBank/DDBJ whole genome shotgun (WGS) entry which is preliminary data.</text>
</comment>
<dbReference type="AlphaFoldDB" id="A0A3M0C055"/>
<comment type="function">
    <text evidence="4">The pyruvate dehydrogenase complex catalyzes the overall conversion of pyruvate to acetyl-CoA and CO(2). It contains multiple copies of three enzymatic components: pyruvate dehydrogenase (E1), dihydrolipoamide acetyltransferase (E2) and lipoamide dehydrogenase (E3).</text>
</comment>
<evidence type="ECO:0000256" key="5">
    <source>
        <dbReference type="ARBA" id="ARBA00051231"/>
    </source>
</evidence>
<evidence type="ECO:0000256" key="4">
    <source>
        <dbReference type="ARBA" id="ARBA00025211"/>
    </source>
</evidence>
<comment type="catalytic activity">
    <reaction evidence="5">
        <text>N(6)-[(R)-lipoyl]-L-lysyl-[protein] + pyruvate + H(+) = N(6)-[(R)-S(8)-acetyldihydrolipoyl]-L-lysyl-[protein] + CO2</text>
        <dbReference type="Rhea" id="RHEA:19189"/>
        <dbReference type="Rhea" id="RHEA-COMP:10474"/>
        <dbReference type="Rhea" id="RHEA-COMP:10478"/>
        <dbReference type="ChEBI" id="CHEBI:15361"/>
        <dbReference type="ChEBI" id="CHEBI:15378"/>
        <dbReference type="ChEBI" id="CHEBI:16526"/>
        <dbReference type="ChEBI" id="CHEBI:83099"/>
        <dbReference type="ChEBI" id="CHEBI:83111"/>
        <dbReference type="EC" id="1.2.4.1"/>
    </reaction>
</comment>
<dbReference type="Pfam" id="PF00676">
    <property type="entry name" value="E1_dh"/>
    <property type="match status" value="1"/>
</dbReference>
<sequence>MDDNLSLYEKAYFLRAFEMAVASAFDAGRVPGLVHLSNGSEFLALAVAAALDRNTDRVTASHRCHAIALALGADPLRVACEILGRADGLSGGLAGTQHLIAPETGLLAANGIVGGQVPLAAGAALAAKTRKTGGMAAVLFGDGAANQGAVMETMNLAAALRLPLLFILENNGIAQATSATAATGGRSLTARARGFSMAVEQADGTQPDRLVQIVERLAGYCRTTLEPAFLEVHVPRLTGHYHGASSVVAEASEERGCPADPLTMFRERLPGPDRSEADLLALEERISARARAVLDDACRRPPAEPGALTRWQATLEPVQ</sequence>
<dbReference type="SUPFAM" id="SSF52518">
    <property type="entry name" value="Thiamin diphosphate-binding fold (THDP-binding)"/>
    <property type="match status" value="1"/>
</dbReference>
<dbReference type="Proteomes" id="UP000271227">
    <property type="component" value="Unassembled WGS sequence"/>
</dbReference>
<dbReference type="PANTHER" id="PTHR11516:SF60">
    <property type="entry name" value="PYRUVATE DEHYDROGENASE E1 COMPONENT SUBUNIT ALPHA"/>
    <property type="match status" value="1"/>
</dbReference>
<evidence type="ECO:0000313" key="7">
    <source>
        <dbReference type="EMBL" id="RMB00589.1"/>
    </source>
</evidence>
<evidence type="ECO:0000256" key="1">
    <source>
        <dbReference type="ARBA" id="ARBA00001964"/>
    </source>
</evidence>
<dbReference type="InterPro" id="IPR001017">
    <property type="entry name" value="DH_E1"/>
</dbReference>
<dbReference type="InParanoid" id="A0A3M0C055"/>
<keyword evidence="7" id="KW-0670">Pyruvate</keyword>
<keyword evidence="3" id="KW-0786">Thiamine pyrophosphate</keyword>
<reference evidence="7 8" key="1">
    <citation type="submission" date="2018-10" db="EMBL/GenBank/DDBJ databases">
        <title>Genomic Encyclopedia of Archaeal and Bacterial Type Strains, Phase II (KMG-II): from individual species to whole genera.</title>
        <authorList>
            <person name="Goeker M."/>
        </authorList>
    </citation>
    <scope>NUCLEOTIDE SEQUENCE [LARGE SCALE GENOMIC DNA]</scope>
    <source>
        <strain evidence="7 8">DSM 25217</strain>
    </source>
</reference>
<proteinExistence type="predicted"/>
<evidence type="ECO:0000256" key="3">
    <source>
        <dbReference type="ARBA" id="ARBA00023052"/>
    </source>
</evidence>
<protein>
    <submittedName>
        <fullName evidence="7">Pyruvate dehydrogenase E1 component alpha subunit</fullName>
    </submittedName>
</protein>
<name>A0A3M0C055_9PROT</name>
<dbReference type="GO" id="GO:0004739">
    <property type="term" value="F:pyruvate dehydrogenase (acetyl-transferring) activity"/>
    <property type="evidence" value="ECO:0007669"/>
    <property type="project" value="UniProtKB-EC"/>
</dbReference>
<organism evidence="7 8">
    <name type="scientific">Eilatimonas milleporae</name>
    <dbReference type="NCBI Taxonomy" id="911205"/>
    <lineage>
        <taxon>Bacteria</taxon>
        <taxon>Pseudomonadati</taxon>
        <taxon>Pseudomonadota</taxon>
        <taxon>Alphaproteobacteria</taxon>
        <taxon>Kordiimonadales</taxon>
        <taxon>Kordiimonadaceae</taxon>
        <taxon>Eilatimonas</taxon>
    </lineage>
</organism>
<dbReference type="OrthoDB" id="9766715at2"/>